<protein>
    <submittedName>
        <fullName evidence="3">T9SS type A sorting domain-containing protein</fullName>
    </submittedName>
</protein>
<dbReference type="InterPro" id="IPR013783">
    <property type="entry name" value="Ig-like_fold"/>
</dbReference>
<feature type="signal peptide" evidence="1">
    <location>
        <begin position="1"/>
        <end position="19"/>
    </location>
</feature>
<dbReference type="Gene3D" id="2.60.40.10">
    <property type="entry name" value="Immunoglobulins"/>
    <property type="match status" value="2"/>
</dbReference>
<reference evidence="3 4" key="1">
    <citation type="submission" date="2020-12" db="EMBL/GenBank/DDBJ databases">
        <title>Bacterial novel species Adhaeribacter sp. BT258 isolated from soil.</title>
        <authorList>
            <person name="Jung H.-Y."/>
        </authorList>
    </citation>
    <scope>NUCLEOTIDE SEQUENCE [LARGE SCALE GENOMIC DNA]</scope>
    <source>
        <strain evidence="3 4">BT258</strain>
    </source>
</reference>
<gene>
    <name evidence="3" type="ORF">I5M27_14325</name>
</gene>
<evidence type="ECO:0000313" key="4">
    <source>
        <dbReference type="Proteomes" id="UP000644147"/>
    </source>
</evidence>
<dbReference type="Proteomes" id="UP000644147">
    <property type="component" value="Unassembled WGS sequence"/>
</dbReference>
<dbReference type="NCBIfam" id="TIGR04183">
    <property type="entry name" value="Por_Secre_tail"/>
    <property type="match status" value="1"/>
</dbReference>
<accession>A0ABS1C4B9</accession>
<evidence type="ECO:0000259" key="2">
    <source>
        <dbReference type="Pfam" id="PF18962"/>
    </source>
</evidence>
<name>A0ABS1C4B9_9BACT</name>
<sequence>MKKLLLMLGAVMAFSAAQAQYYLIPYNGSNPGGLNTDSEYPVGGGLAAGWTTLFTASAANIAAPAWSPVGTVPFAFSFNGAAVTDYKVSTSGILTFSTSVTAPPADGTNLALPDASIPDKSVMVWGLYPNVITSGGSSFPSRIITKTFGTAPNRQHWIQFNTFFPNTATTGFTFWSIVLEETTNKIYIVDQRSANGALSVTAGIQVNSTTAFQVAASPNVASQSTADPTPADNTYYAFTPGAQPSYDLSVTSLTNASYLVLANAPFLITGTIRNLGATPVTSFTLNYKINNGTTVSAPVTASIAPLATYSFTHPTSWTPAAAGNYTIEAWATDINVSNADMVTSNDSGSKQVSVLANVAPRTVLHEVFTSATCPPCKSGNANLHKITTANPGKSIDIKYQQNYPNAGNDPYQTAESISRHNWYGINSIPRMEVDGGWDGNANNYTASLLNNFQTKPALVNITVTQTVVGHTVTAQAVIDPIGNSIPSNNLVAHMVITEKRTVKNKRSNGETEFFDVMKKMMPNENGTAIAPLTGAPVTINQSYTFPSPVQLVGPKNLFPDSVENLNNLEVVVFLQDKVTKEVFQAAKSFNIKSGVTDNILAASLSVYPNPTDGIVNITFTPEKAENATLEIYNAVGARVWNMSVKASEINGKMIDADLSKQPNGFYFLNLKYGDQVLTKKIVLIK</sequence>
<evidence type="ECO:0000256" key="1">
    <source>
        <dbReference type="SAM" id="SignalP"/>
    </source>
</evidence>
<keyword evidence="1" id="KW-0732">Signal</keyword>
<dbReference type="EMBL" id="JAEHFX010000007">
    <property type="protein sequence ID" value="MBK0404168.1"/>
    <property type="molecule type" value="Genomic_DNA"/>
</dbReference>
<keyword evidence="4" id="KW-1185">Reference proteome</keyword>
<feature type="domain" description="Secretion system C-terminal sorting" evidence="2">
    <location>
        <begin position="606"/>
        <end position="682"/>
    </location>
</feature>
<dbReference type="RefSeq" id="WP_200507004.1">
    <property type="nucleotide sequence ID" value="NZ_JAEHFX010000007.1"/>
</dbReference>
<proteinExistence type="predicted"/>
<organism evidence="3 4">
    <name type="scientific">Adhaeribacter terrigena</name>
    <dbReference type="NCBI Taxonomy" id="2793070"/>
    <lineage>
        <taxon>Bacteria</taxon>
        <taxon>Pseudomonadati</taxon>
        <taxon>Bacteroidota</taxon>
        <taxon>Cytophagia</taxon>
        <taxon>Cytophagales</taxon>
        <taxon>Hymenobacteraceae</taxon>
        <taxon>Adhaeribacter</taxon>
    </lineage>
</organism>
<dbReference type="Pfam" id="PF18962">
    <property type="entry name" value="Por_Secre_tail"/>
    <property type="match status" value="1"/>
</dbReference>
<feature type="chain" id="PRO_5046737543" evidence="1">
    <location>
        <begin position="20"/>
        <end position="685"/>
    </location>
</feature>
<dbReference type="InterPro" id="IPR026444">
    <property type="entry name" value="Secre_tail"/>
</dbReference>
<comment type="caution">
    <text evidence="3">The sequence shown here is derived from an EMBL/GenBank/DDBJ whole genome shotgun (WGS) entry which is preliminary data.</text>
</comment>
<evidence type="ECO:0000313" key="3">
    <source>
        <dbReference type="EMBL" id="MBK0404168.1"/>
    </source>
</evidence>